<dbReference type="Proteomes" id="UP000198211">
    <property type="component" value="Unassembled WGS sequence"/>
</dbReference>
<dbReference type="AlphaFoldDB" id="A0A225VSG2"/>
<reference evidence="3" key="1">
    <citation type="submission" date="2017-03" db="EMBL/GenBank/DDBJ databases">
        <title>Phytopthora megakarya and P. palmivora, two closely related causual agents of cacao black pod achieved similar genome size and gene model numbers by different mechanisms.</title>
        <authorList>
            <person name="Ali S."/>
            <person name="Shao J."/>
            <person name="Larry D.J."/>
            <person name="Kronmiller B."/>
            <person name="Shen D."/>
            <person name="Strem M.D."/>
            <person name="Melnick R.L."/>
            <person name="Guiltinan M.J."/>
            <person name="Tyler B.M."/>
            <person name="Meinhardt L.W."/>
            <person name="Bailey B.A."/>
        </authorList>
    </citation>
    <scope>NUCLEOTIDE SEQUENCE [LARGE SCALE GENOMIC DNA]</scope>
    <source>
        <strain evidence="3">zdho120</strain>
    </source>
</reference>
<dbReference type="EMBL" id="NBNE01003428">
    <property type="protein sequence ID" value="OWZ07717.1"/>
    <property type="molecule type" value="Genomic_DNA"/>
</dbReference>
<accession>A0A225VSG2</accession>
<dbReference type="InterPro" id="IPR029526">
    <property type="entry name" value="PGBD"/>
</dbReference>
<dbReference type="Pfam" id="PF13843">
    <property type="entry name" value="DDE_Tnp_1_7"/>
    <property type="match status" value="1"/>
</dbReference>
<evidence type="ECO:0000313" key="3">
    <source>
        <dbReference type="Proteomes" id="UP000198211"/>
    </source>
</evidence>
<dbReference type="PANTHER" id="PTHR46599:SF3">
    <property type="entry name" value="PIGGYBAC TRANSPOSABLE ELEMENT-DERIVED PROTEIN 4"/>
    <property type="match status" value="1"/>
</dbReference>
<organism evidence="2 3">
    <name type="scientific">Phytophthora megakarya</name>
    <dbReference type="NCBI Taxonomy" id="4795"/>
    <lineage>
        <taxon>Eukaryota</taxon>
        <taxon>Sar</taxon>
        <taxon>Stramenopiles</taxon>
        <taxon>Oomycota</taxon>
        <taxon>Peronosporomycetes</taxon>
        <taxon>Peronosporales</taxon>
        <taxon>Peronosporaceae</taxon>
        <taxon>Phytophthora</taxon>
    </lineage>
</organism>
<comment type="caution">
    <text evidence="2">The sequence shown here is derived from an EMBL/GenBank/DDBJ whole genome shotgun (WGS) entry which is preliminary data.</text>
</comment>
<evidence type="ECO:0000259" key="1">
    <source>
        <dbReference type="Pfam" id="PF13843"/>
    </source>
</evidence>
<proteinExistence type="predicted"/>
<gene>
    <name evidence="2" type="ORF">PHMEG_00019856</name>
</gene>
<dbReference type="PANTHER" id="PTHR46599">
    <property type="entry name" value="PIGGYBAC TRANSPOSABLE ELEMENT-DERIVED PROTEIN 4"/>
    <property type="match status" value="1"/>
</dbReference>
<protein>
    <recommendedName>
        <fullName evidence="1">PiggyBac transposable element-derived protein domain-containing protein</fullName>
    </recommendedName>
</protein>
<dbReference type="STRING" id="4795.A0A225VSG2"/>
<dbReference type="OrthoDB" id="128757at2759"/>
<name>A0A225VSG2_9STRA</name>
<keyword evidence="3" id="KW-1185">Reference proteome</keyword>
<evidence type="ECO:0000313" key="2">
    <source>
        <dbReference type="EMBL" id="OWZ07717.1"/>
    </source>
</evidence>
<sequence length="107" mass="12693">MARDRFMHLSRNLHFSSNDDERAAKGRAWKLRSIIDVLQRRFASGFTPPAIMAFDEAMLPSRSTFNRIHVCMKDKPHKWGTKFFMLYGVLHQVSIKHIFGRANYFWF</sequence>
<feature type="domain" description="PiggyBac transposable element-derived protein" evidence="1">
    <location>
        <begin position="1"/>
        <end position="89"/>
    </location>
</feature>